<proteinExistence type="predicted"/>
<protein>
    <submittedName>
        <fullName evidence="1">Uncharacterized protein</fullName>
    </submittedName>
</protein>
<dbReference type="AlphaFoldDB" id="A0A4C1W4Q3"/>
<comment type="caution">
    <text evidence="1">The sequence shown here is derived from an EMBL/GenBank/DDBJ whole genome shotgun (WGS) entry which is preliminary data.</text>
</comment>
<dbReference type="EMBL" id="BGZK01000463">
    <property type="protein sequence ID" value="GBP45057.1"/>
    <property type="molecule type" value="Genomic_DNA"/>
</dbReference>
<reference evidence="1 2" key="1">
    <citation type="journal article" date="2019" name="Commun. Biol.">
        <title>The bagworm genome reveals a unique fibroin gene that provides high tensile strength.</title>
        <authorList>
            <person name="Kono N."/>
            <person name="Nakamura H."/>
            <person name="Ohtoshi R."/>
            <person name="Tomita M."/>
            <person name="Numata K."/>
            <person name="Arakawa K."/>
        </authorList>
    </citation>
    <scope>NUCLEOTIDE SEQUENCE [LARGE SCALE GENOMIC DNA]</scope>
</reference>
<evidence type="ECO:0000313" key="2">
    <source>
        <dbReference type="Proteomes" id="UP000299102"/>
    </source>
</evidence>
<keyword evidence="2" id="KW-1185">Reference proteome</keyword>
<name>A0A4C1W4Q3_EUMVA</name>
<evidence type="ECO:0000313" key="1">
    <source>
        <dbReference type="EMBL" id="GBP45057.1"/>
    </source>
</evidence>
<organism evidence="1 2">
    <name type="scientific">Eumeta variegata</name>
    <name type="common">Bagworm moth</name>
    <name type="synonym">Eumeta japonica</name>
    <dbReference type="NCBI Taxonomy" id="151549"/>
    <lineage>
        <taxon>Eukaryota</taxon>
        <taxon>Metazoa</taxon>
        <taxon>Ecdysozoa</taxon>
        <taxon>Arthropoda</taxon>
        <taxon>Hexapoda</taxon>
        <taxon>Insecta</taxon>
        <taxon>Pterygota</taxon>
        <taxon>Neoptera</taxon>
        <taxon>Endopterygota</taxon>
        <taxon>Lepidoptera</taxon>
        <taxon>Glossata</taxon>
        <taxon>Ditrysia</taxon>
        <taxon>Tineoidea</taxon>
        <taxon>Psychidae</taxon>
        <taxon>Oiketicinae</taxon>
        <taxon>Eumeta</taxon>
    </lineage>
</organism>
<dbReference type="Proteomes" id="UP000299102">
    <property type="component" value="Unassembled WGS sequence"/>
</dbReference>
<accession>A0A4C1W4Q3</accession>
<gene>
    <name evidence="1" type="ORF">EVAR_23533_1</name>
</gene>
<sequence length="82" mass="9784">MTIDKYEYIKGDDTRQEMSFMFVHNKIDQEFSTYANKINRLVVLMFYEYVKLPVPDVNVGDDSCWRPRLGLEGVRFKLLDIK</sequence>